<feature type="region of interest" description="Disordered" evidence="3">
    <location>
        <begin position="229"/>
        <end position="288"/>
    </location>
</feature>
<comment type="subcellular location">
    <subcellularLocation>
        <location evidence="1">Nucleus</location>
    </subcellularLocation>
</comment>
<feature type="compositionally biased region" description="Polar residues" evidence="3">
    <location>
        <begin position="248"/>
        <end position="258"/>
    </location>
</feature>
<dbReference type="InterPro" id="IPR029000">
    <property type="entry name" value="Cyclophilin-like_dom_sf"/>
</dbReference>
<dbReference type="Proteomes" id="UP000012073">
    <property type="component" value="Unassembled WGS sequence"/>
</dbReference>
<dbReference type="KEGG" id="ccp:CHC_T00001971001"/>
<organism evidence="5 6">
    <name type="scientific">Chondrus crispus</name>
    <name type="common">Carrageen Irish moss</name>
    <name type="synonym">Polymorpha crispa</name>
    <dbReference type="NCBI Taxonomy" id="2769"/>
    <lineage>
        <taxon>Eukaryota</taxon>
        <taxon>Rhodophyta</taxon>
        <taxon>Florideophyceae</taxon>
        <taxon>Rhodymeniophycidae</taxon>
        <taxon>Gigartinales</taxon>
        <taxon>Gigartinaceae</taxon>
        <taxon>Chondrus</taxon>
    </lineage>
</organism>
<feature type="region of interest" description="Disordered" evidence="3">
    <location>
        <begin position="307"/>
        <end position="350"/>
    </location>
</feature>
<dbReference type="Pfam" id="PF00160">
    <property type="entry name" value="Pro_isomerase"/>
    <property type="match status" value="1"/>
</dbReference>
<evidence type="ECO:0000256" key="1">
    <source>
        <dbReference type="ARBA" id="ARBA00004123"/>
    </source>
</evidence>
<keyword evidence="2" id="KW-0539">Nucleus</keyword>
<dbReference type="GO" id="GO:0003755">
    <property type="term" value="F:peptidyl-prolyl cis-trans isomerase activity"/>
    <property type="evidence" value="ECO:0007669"/>
    <property type="project" value="InterPro"/>
</dbReference>
<feature type="domain" description="PPIase cyclophilin-type" evidence="4">
    <location>
        <begin position="22"/>
        <end position="186"/>
    </location>
</feature>
<name>R7Q6M2_CHOCR</name>
<reference evidence="6" key="1">
    <citation type="journal article" date="2013" name="Proc. Natl. Acad. Sci. U.S.A.">
        <title>Genome structure and metabolic features in the red seaweed Chondrus crispus shed light on evolution of the Archaeplastida.</title>
        <authorList>
            <person name="Collen J."/>
            <person name="Porcel B."/>
            <person name="Carre W."/>
            <person name="Ball S.G."/>
            <person name="Chaparro C."/>
            <person name="Tonon T."/>
            <person name="Barbeyron T."/>
            <person name="Michel G."/>
            <person name="Noel B."/>
            <person name="Valentin K."/>
            <person name="Elias M."/>
            <person name="Artiguenave F."/>
            <person name="Arun A."/>
            <person name="Aury J.M."/>
            <person name="Barbosa-Neto J.F."/>
            <person name="Bothwell J.H."/>
            <person name="Bouget F.Y."/>
            <person name="Brillet L."/>
            <person name="Cabello-Hurtado F."/>
            <person name="Capella-Gutierrez S."/>
            <person name="Charrier B."/>
            <person name="Cladiere L."/>
            <person name="Cock J.M."/>
            <person name="Coelho S.M."/>
            <person name="Colleoni C."/>
            <person name="Czjzek M."/>
            <person name="Da Silva C."/>
            <person name="Delage L."/>
            <person name="Denoeud F."/>
            <person name="Deschamps P."/>
            <person name="Dittami S.M."/>
            <person name="Gabaldon T."/>
            <person name="Gachon C.M."/>
            <person name="Groisillier A."/>
            <person name="Herve C."/>
            <person name="Jabbari K."/>
            <person name="Katinka M."/>
            <person name="Kloareg B."/>
            <person name="Kowalczyk N."/>
            <person name="Labadie K."/>
            <person name="Leblanc C."/>
            <person name="Lopez P.J."/>
            <person name="McLachlan D.H."/>
            <person name="Meslet-Cladiere L."/>
            <person name="Moustafa A."/>
            <person name="Nehr Z."/>
            <person name="Nyvall Collen P."/>
            <person name="Panaud O."/>
            <person name="Partensky F."/>
            <person name="Poulain J."/>
            <person name="Rensing S.A."/>
            <person name="Rousvoal S."/>
            <person name="Samson G."/>
            <person name="Symeonidi A."/>
            <person name="Weissenbach J."/>
            <person name="Zambounis A."/>
            <person name="Wincker P."/>
            <person name="Boyen C."/>
        </authorList>
    </citation>
    <scope>NUCLEOTIDE SEQUENCE [LARGE SCALE GENOMIC DNA]</scope>
    <source>
        <strain evidence="6">cv. Stackhouse</strain>
    </source>
</reference>
<feature type="compositionally biased region" description="Basic and acidic residues" evidence="3">
    <location>
        <begin position="307"/>
        <end position="319"/>
    </location>
</feature>
<dbReference type="RefSeq" id="XP_005712918.1">
    <property type="nucleotide sequence ID" value="XM_005712861.1"/>
</dbReference>
<evidence type="ECO:0000313" key="5">
    <source>
        <dbReference type="EMBL" id="CDF33115.1"/>
    </source>
</evidence>
<dbReference type="PROSITE" id="PS50072">
    <property type="entry name" value="CSA_PPIASE_2"/>
    <property type="match status" value="1"/>
</dbReference>
<accession>R7Q6M2</accession>
<evidence type="ECO:0000259" key="4">
    <source>
        <dbReference type="PROSITE" id="PS50072"/>
    </source>
</evidence>
<feature type="region of interest" description="Disordered" evidence="3">
    <location>
        <begin position="396"/>
        <end position="418"/>
    </location>
</feature>
<dbReference type="AlphaFoldDB" id="R7Q6M2"/>
<evidence type="ECO:0000256" key="3">
    <source>
        <dbReference type="SAM" id="MobiDB-lite"/>
    </source>
</evidence>
<dbReference type="Gene3D" id="2.40.100.10">
    <property type="entry name" value="Cyclophilin-like"/>
    <property type="match status" value="1"/>
</dbReference>
<evidence type="ECO:0000256" key="2">
    <source>
        <dbReference type="ARBA" id="ARBA00023242"/>
    </source>
</evidence>
<dbReference type="OrthoDB" id="2932at2759"/>
<protein>
    <recommendedName>
        <fullName evidence="4">PPIase cyclophilin-type domain-containing protein</fullName>
    </recommendedName>
</protein>
<dbReference type="GO" id="GO:0071013">
    <property type="term" value="C:catalytic step 2 spliceosome"/>
    <property type="evidence" value="ECO:0007669"/>
    <property type="project" value="TreeGrafter"/>
</dbReference>
<proteinExistence type="predicted"/>
<dbReference type="GeneID" id="17320645"/>
<dbReference type="STRING" id="2769.R7Q6M2"/>
<feature type="region of interest" description="Disordered" evidence="3">
    <location>
        <begin position="170"/>
        <end position="195"/>
    </location>
</feature>
<dbReference type="EMBL" id="HG001634">
    <property type="protein sequence ID" value="CDF33115.1"/>
    <property type="molecule type" value="Genomic_DNA"/>
</dbReference>
<dbReference type="PRINTS" id="PR00153">
    <property type="entry name" value="CSAPPISMRASE"/>
</dbReference>
<evidence type="ECO:0000313" key="6">
    <source>
        <dbReference type="Proteomes" id="UP000012073"/>
    </source>
</evidence>
<dbReference type="InterPro" id="IPR044666">
    <property type="entry name" value="Cyclophilin_A-like"/>
</dbReference>
<dbReference type="SUPFAM" id="SSF50891">
    <property type="entry name" value="Cyclophilin-like"/>
    <property type="match status" value="1"/>
</dbReference>
<dbReference type="PANTHER" id="PTHR45625:SF6">
    <property type="entry name" value="SPLICEOSOME-ASSOCIATED PROTEIN CWC27 HOMOLOG"/>
    <property type="match status" value="1"/>
</dbReference>
<dbReference type="InterPro" id="IPR002130">
    <property type="entry name" value="Cyclophilin-type_PPIase_dom"/>
</dbReference>
<gene>
    <name evidence="5" type="ORF">CHC_T00001971001</name>
</gene>
<dbReference type="Gramene" id="CDF33115">
    <property type="protein sequence ID" value="CDF33115"/>
    <property type="gene ID" value="CHC_T00001971001"/>
</dbReference>
<keyword evidence="6" id="KW-1185">Reference proteome</keyword>
<sequence>MSNVYSLEPRTRGRVILHTTQGPVELFLYSDEAPVAARNFVQHALNGYYDGLPFHRVLPGELAQTGDPSGSGSGGVAAIGDPDGYPREQHGRLKFRRRGIAAMVADEEGKARSQFFLTLAPTPWLDGQHTIFGQVQGDSIFNLLELSARKVDAFEGDNLPKVKSMEVTENPFPDLKTAPRSKPTKEPAKSLTRVVPTAKKAVKSNTLLSFQDELDSDSDDQLYPQVRAPARRRQKVVRPQAVQERKLSSTISKQSVGPSDQVGAGGQVGKNEKATPKTPLYPDAAGKKRQLEEEFERIKAQLITDSKAKAPTEGERGAEEIASNGNNTPGQPDAINVTGRKRRRRQDESDIFQHLKAFENRLTKTRREANGSATADTAQGMAACFSRRLRLATVAAEQEEYEVRYGPPPRKRAEDRQR</sequence>
<dbReference type="PANTHER" id="PTHR45625">
    <property type="entry name" value="PEPTIDYL-PROLYL CIS-TRANS ISOMERASE-RELATED"/>
    <property type="match status" value="1"/>
</dbReference>